<keyword evidence="6" id="KW-0472">Membrane</keyword>
<sequence>MAKILHLEEAYVLGVTIFSLTSNSYSLYTYIYCTDNLYNSEDGGNALILHLEALNWPYGGISCDFFFFSCKQLASMSQPVYSDYGELLDGGFDLKTGGICEFLHDVIYITLFVHLASVISEKFWWTYLVMKCPYDMLSQFVHLAS</sequence>
<keyword evidence="4" id="KW-0256">Endoplasmic reticulum</keyword>
<evidence type="ECO:0000256" key="1">
    <source>
        <dbReference type="ARBA" id="ARBA00004477"/>
    </source>
</evidence>
<reference evidence="7" key="2">
    <citation type="submission" date="2021-12" db="EMBL/GenBank/DDBJ databases">
        <title>Resequencing data analysis of finger millet.</title>
        <authorList>
            <person name="Hatakeyama M."/>
            <person name="Aluri S."/>
            <person name="Balachadran M.T."/>
            <person name="Sivarajan S.R."/>
            <person name="Poveda L."/>
            <person name="Shimizu-Inatsugi R."/>
            <person name="Schlapbach R."/>
            <person name="Sreeman S.M."/>
            <person name="Shimizu K.K."/>
        </authorList>
    </citation>
    <scope>NUCLEOTIDE SEQUENCE</scope>
</reference>
<keyword evidence="3" id="KW-0812">Transmembrane</keyword>
<reference evidence="7" key="1">
    <citation type="journal article" date="2018" name="DNA Res.">
        <title>Multiple hybrid de novo genome assembly of finger millet, an orphan allotetraploid crop.</title>
        <authorList>
            <person name="Hatakeyama M."/>
            <person name="Aluri S."/>
            <person name="Balachadran M.T."/>
            <person name="Sivarajan S.R."/>
            <person name="Patrignani A."/>
            <person name="Gruter S."/>
            <person name="Poveda L."/>
            <person name="Shimizu-Inatsugi R."/>
            <person name="Baeten J."/>
            <person name="Francoijs K.J."/>
            <person name="Nataraja K.N."/>
            <person name="Reddy Y.A.N."/>
            <person name="Phadnis S."/>
            <person name="Ravikumar R.L."/>
            <person name="Schlapbach R."/>
            <person name="Sreeman S.M."/>
            <person name="Shimizu K.K."/>
        </authorList>
    </citation>
    <scope>NUCLEOTIDE SEQUENCE</scope>
</reference>
<evidence type="ECO:0000256" key="6">
    <source>
        <dbReference type="ARBA" id="ARBA00023136"/>
    </source>
</evidence>
<dbReference type="PANTHER" id="PTHR13505:SF7">
    <property type="entry name" value="TRANSMEMBRANE PROTEIN 208"/>
    <property type="match status" value="1"/>
</dbReference>
<dbReference type="PANTHER" id="PTHR13505">
    <property type="entry name" value="TRANSMEMBRANE PROTEIN 208"/>
    <property type="match status" value="1"/>
</dbReference>
<proteinExistence type="inferred from homology"/>
<comment type="subcellular location">
    <subcellularLocation>
        <location evidence="1">Endoplasmic reticulum membrane</location>
        <topology evidence="1">Multi-pass membrane protein</topology>
    </subcellularLocation>
</comment>
<protein>
    <submittedName>
        <fullName evidence="7">Uncharacterized protein</fullName>
    </submittedName>
</protein>
<dbReference type="GO" id="GO:0005789">
    <property type="term" value="C:endoplasmic reticulum membrane"/>
    <property type="evidence" value="ECO:0007669"/>
    <property type="project" value="UniProtKB-SubCell"/>
</dbReference>
<keyword evidence="5" id="KW-1133">Transmembrane helix</keyword>
<accession>A0AAV5CJS4</accession>
<evidence type="ECO:0000256" key="5">
    <source>
        <dbReference type="ARBA" id="ARBA00022989"/>
    </source>
</evidence>
<evidence type="ECO:0000256" key="4">
    <source>
        <dbReference type="ARBA" id="ARBA00022824"/>
    </source>
</evidence>
<comment type="caution">
    <text evidence="7">The sequence shown here is derived from an EMBL/GenBank/DDBJ whole genome shotgun (WGS) entry which is preliminary data.</text>
</comment>
<dbReference type="GO" id="GO:0006624">
    <property type="term" value="P:vacuolar protein processing"/>
    <property type="evidence" value="ECO:0007669"/>
    <property type="project" value="TreeGrafter"/>
</dbReference>
<evidence type="ECO:0000256" key="3">
    <source>
        <dbReference type="ARBA" id="ARBA00022692"/>
    </source>
</evidence>
<comment type="similarity">
    <text evidence="2">Belongs to the TMEM208 family.</text>
</comment>
<dbReference type="Pfam" id="PF05620">
    <property type="entry name" value="TMEM208_SND2"/>
    <property type="match status" value="1"/>
</dbReference>
<dbReference type="InterPro" id="IPR008506">
    <property type="entry name" value="SND2/TMEM208"/>
</dbReference>
<evidence type="ECO:0000313" key="7">
    <source>
        <dbReference type="EMBL" id="GJM98723.1"/>
    </source>
</evidence>
<evidence type="ECO:0000313" key="8">
    <source>
        <dbReference type="Proteomes" id="UP001054889"/>
    </source>
</evidence>
<evidence type="ECO:0000256" key="2">
    <source>
        <dbReference type="ARBA" id="ARBA00009950"/>
    </source>
</evidence>
<dbReference type="GO" id="GO:0005773">
    <property type="term" value="C:vacuole"/>
    <property type="evidence" value="ECO:0007669"/>
    <property type="project" value="GOC"/>
</dbReference>
<dbReference type="EMBL" id="BQKI01000007">
    <property type="protein sequence ID" value="GJM98723.1"/>
    <property type="molecule type" value="Genomic_DNA"/>
</dbReference>
<dbReference type="AlphaFoldDB" id="A0AAV5CJS4"/>
<dbReference type="Proteomes" id="UP001054889">
    <property type="component" value="Unassembled WGS sequence"/>
</dbReference>
<organism evidence="7 8">
    <name type="scientific">Eleusine coracana subsp. coracana</name>
    <dbReference type="NCBI Taxonomy" id="191504"/>
    <lineage>
        <taxon>Eukaryota</taxon>
        <taxon>Viridiplantae</taxon>
        <taxon>Streptophyta</taxon>
        <taxon>Embryophyta</taxon>
        <taxon>Tracheophyta</taxon>
        <taxon>Spermatophyta</taxon>
        <taxon>Magnoliopsida</taxon>
        <taxon>Liliopsida</taxon>
        <taxon>Poales</taxon>
        <taxon>Poaceae</taxon>
        <taxon>PACMAD clade</taxon>
        <taxon>Chloridoideae</taxon>
        <taxon>Cynodonteae</taxon>
        <taxon>Eleusininae</taxon>
        <taxon>Eleusine</taxon>
    </lineage>
</organism>
<name>A0AAV5CJS4_ELECO</name>
<gene>
    <name evidence="7" type="primary">ga15755</name>
    <name evidence="7" type="ORF">PR202_ga15755</name>
</gene>
<keyword evidence="8" id="KW-1185">Reference proteome</keyword>